<reference evidence="1" key="1">
    <citation type="submission" date="2021-09" db="EMBL/GenBank/DDBJ databases">
        <authorList>
            <consortium name="AG Swart"/>
            <person name="Singh M."/>
            <person name="Singh A."/>
            <person name="Seah K."/>
            <person name="Emmerich C."/>
        </authorList>
    </citation>
    <scope>NUCLEOTIDE SEQUENCE</scope>
    <source>
        <strain evidence="1">ATCC30299</strain>
    </source>
</reference>
<comment type="caution">
    <text evidence="1">The sequence shown here is derived from an EMBL/GenBank/DDBJ whole genome shotgun (WGS) entry which is preliminary data.</text>
</comment>
<gene>
    <name evidence="1" type="ORF">BSTOLATCC_MIC9418</name>
</gene>
<keyword evidence="2" id="KW-1185">Reference proteome</keyword>
<dbReference type="EMBL" id="CAJZBQ010000011">
    <property type="protein sequence ID" value="CAG9313605.1"/>
    <property type="molecule type" value="Genomic_DNA"/>
</dbReference>
<evidence type="ECO:0000313" key="1">
    <source>
        <dbReference type="EMBL" id="CAG9313605.1"/>
    </source>
</evidence>
<organism evidence="1 2">
    <name type="scientific">Blepharisma stoltei</name>
    <dbReference type="NCBI Taxonomy" id="1481888"/>
    <lineage>
        <taxon>Eukaryota</taxon>
        <taxon>Sar</taxon>
        <taxon>Alveolata</taxon>
        <taxon>Ciliophora</taxon>
        <taxon>Postciliodesmatophora</taxon>
        <taxon>Heterotrichea</taxon>
        <taxon>Heterotrichida</taxon>
        <taxon>Blepharismidae</taxon>
        <taxon>Blepharisma</taxon>
    </lineage>
</organism>
<name>A0AAU9IQX4_9CILI</name>
<dbReference type="Proteomes" id="UP001162131">
    <property type="component" value="Unassembled WGS sequence"/>
</dbReference>
<proteinExistence type="predicted"/>
<evidence type="ECO:0000313" key="2">
    <source>
        <dbReference type="Proteomes" id="UP001162131"/>
    </source>
</evidence>
<protein>
    <submittedName>
        <fullName evidence="1">Uncharacterized protein</fullName>
    </submittedName>
</protein>
<accession>A0AAU9IQX4</accession>
<dbReference type="AlphaFoldDB" id="A0AAU9IQX4"/>
<sequence>MGCTPVLGKAKIKKPTIIETGDNTSPKAIILTRKGSGIKDTKIQFSELANRKISLFSVKEEPSALEHSANPSFNISPAPTNQIAKFADFSQESAVKL</sequence>